<organism evidence="2 3">
    <name type="scientific">Lysinibacillus halotolerans</name>
    <dbReference type="NCBI Taxonomy" id="1368476"/>
    <lineage>
        <taxon>Bacteria</taxon>
        <taxon>Bacillati</taxon>
        <taxon>Bacillota</taxon>
        <taxon>Bacilli</taxon>
        <taxon>Bacillales</taxon>
        <taxon>Bacillaceae</taxon>
        <taxon>Lysinibacillus</taxon>
    </lineage>
</organism>
<dbReference type="Proteomes" id="UP000279909">
    <property type="component" value="Unassembled WGS sequence"/>
</dbReference>
<keyword evidence="3" id="KW-1185">Reference proteome</keyword>
<dbReference type="OrthoDB" id="9760040at2"/>
<sequence length="246" mass="28647">MNNVLKLLLTICLIIGISGCMQTSDEENAQNVEAMLNYINTKYNETFEAIEYIPGEEGLNDFANQNVLIAKNDLGLTILVTEFLGKKGEYQDNYRNMLASYLFKKELEIENLSFITESRFYVSGAIHEWNDVDIEDFKGNFANYISKLNSTNTFIYIDEPLESIDIEEIYKLYSKLNAYNFTSNIITVGSDGDINKTSEYLDKYEYLGTQMKWYEYDKSLTTYTRLIDETNLTFEEFKSRLYKENL</sequence>
<protein>
    <submittedName>
        <fullName evidence="2">Uncharacterized protein</fullName>
    </submittedName>
</protein>
<feature type="chain" id="PRO_5039695972" evidence="1">
    <location>
        <begin position="24"/>
        <end position="246"/>
    </location>
</feature>
<dbReference type="PROSITE" id="PS51257">
    <property type="entry name" value="PROKAR_LIPOPROTEIN"/>
    <property type="match status" value="1"/>
</dbReference>
<evidence type="ECO:0000313" key="3">
    <source>
        <dbReference type="Proteomes" id="UP000279909"/>
    </source>
</evidence>
<accession>A0A3M8H9R4</accession>
<feature type="signal peptide" evidence="1">
    <location>
        <begin position="1"/>
        <end position="23"/>
    </location>
</feature>
<keyword evidence="1" id="KW-0732">Signal</keyword>
<dbReference type="AlphaFoldDB" id="A0A3M8H9R4"/>
<proteinExistence type="predicted"/>
<dbReference type="EMBL" id="RHLQ01000018">
    <property type="protein sequence ID" value="RNC99079.1"/>
    <property type="molecule type" value="Genomic_DNA"/>
</dbReference>
<gene>
    <name evidence="2" type="ORF">EC501_08770</name>
</gene>
<dbReference type="RefSeq" id="WP_122971911.1">
    <property type="nucleotide sequence ID" value="NZ_RHLQ01000018.1"/>
</dbReference>
<comment type="caution">
    <text evidence="2">The sequence shown here is derived from an EMBL/GenBank/DDBJ whole genome shotgun (WGS) entry which is preliminary data.</text>
</comment>
<evidence type="ECO:0000313" key="2">
    <source>
        <dbReference type="EMBL" id="RNC99079.1"/>
    </source>
</evidence>
<evidence type="ECO:0000256" key="1">
    <source>
        <dbReference type="SAM" id="SignalP"/>
    </source>
</evidence>
<reference evidence="2 3" key="1">
    <citation type="journal article" date="2014" name="Int. J. Syst. Evol. Microbiol.">
        <title>Lysinibacillus halotolerans sp. nov., isolated from saline-alkaline soil.</title>
        <authorList>
            <person name="Kong D."/>
            <person name="Wang Y."/>
            <person name="Zhao B."/>
            <person name="Li Y."/>
            <person name="Song J."/>
            <person name="Zhai Y."/>
            <person name="Zhang C."/>
            <person name="Wang H."/>
            <person name="Chen X."/>
            <person name="Zhao B."/>
            <person name="Ruan Z."/>
        </authorList>
    </citation>
    <scope>NUCLEOTIDE SEQUENCE [LARGE SCALE GENOMIC DNA]</scope>
    <source>
        <strain evidence="2 3">MCCC 1A12703</strain>
    </source>
</reference>
<name>A0A3M8H9R4_9BACI</name>